<dbReference type="AlphaFoldDB" id="A0A8J7QMG5"/>
<sequence>MSNTQHKLDNLRAPRVHITYDVEVGDNTESKELPFVAGVLADLSGDGNKELPSLKQRKFTEIDGENFNKVMRSAEPSLNFRVANKLTGDGRFEVKLQFKELEDFNPTRVVNQIEPLRELLETRTKLKDLISKLDGNEELDGLLQEVINNTTSVGKLKDELGGNHE</sequence>
<organism evidence="1 2">
    <name type="scientific">Acanthopleuribacter pedis</name>
    <dbReference type="NCBI Taxonomy" id="442870"/>
    <lineage>
        <taxon>Bacteria</taxon>
        <taxon>Pseudomonadati</taxon>
        <taxon>Acidobacteriota</taxon>
        <taxon>Holophagae</taxon>
        <taxon>Acanthopleuribacterales</taxon>
        <taxon>Acanthopleuribacteraceae</taxon>
        <taxon>Acanthopleuribacter</taxon>
    </lineage>
</organism>
<comment type="caution">
    <text evidence="1">The sequence shown here is derived from an EMBL/GenBank/DDBJ whole genome shotgun (WGS) entry which is preliminary data.</text>
</comment>
<gene>
    <name evidence="1" type="primary">tssB</name>
    <name evidence="1" type="ORF">J3U88_21570</name>
</gene>
<dbReference type="EMBL" id="JAFREP010000021">
    <property type="protein sequence ID" value="MBO1321083.1"/>
    <property type="molecule type" value="Genomic_DNA"/>
</dbReference>
<dbReference type="NCBIfam" id="TIGR03358">
    <property type="entry name" value="VI_chp_5"/>
    <property type="match status" value="1"/>
</dbReference>
<proteinExistence type="predicted"/>
<name>A0A8J7QMG5_9BACT</name>
<protein>
    <submittedName>
        <fullName evidence="1">Type VI secretion system contractile sheath small subunit</fullName>
    </submittedName>
</protein>
<dbReference type="InterPro" id="IPR008312">
    <property type="entry name" value="T6SS_TssB1"/>
</dbReference>
<dbReference type="RefSeq" id="WP_207861055.1">
    <property type="nucleotide sequence ID" value="NZ_JAFREP010000021.1"/>
</dbReference>
<dbReference type="PANTHER" id="PTHR35850">
    <property type="entry name" value="CYTOPLASMIC PROTEIN-RELATED"/>
    <property type="match status" value="1"/>
</dbReference>
<dbReference type="Pfam" id="PF05591">
    <property type="entry name" value="T6SS_VipA"/>
    <property type="match status" value="1"/>
</dbReference>
<accession>A0A8J7QMG5</accession>
<reference evidence="1" key="1">
    <citation type="submission" date="2021-03" db="EMBL/GenBank/DDBJ databases">
        <authorList>
            <person name="Wang G."/>
        </authorList>
    </citation>
    <scope>NUCLEOTIDE SEQUENCE</scope>
    <source>
        <strain evidence="1">KCTC 12899</strain>
    </source>
</reference>
<dbReference type="PANTHER" id="PTHR35850:SF1">
    <property type="entry name" value="TYPE VI SECRETION SYSTEM SHEATH PROTEIN TSSB1"/>
    <property type="match status" value="1"/>
</dbReference>
<dbReference type="PIRSF" id="PIRSF028301">
    <property type="entry name" value="UCP028301"/>
    <property type="match status" value="1"/>
</dbReference>
<keyword evidence="2" id="KW-1185">Reference proteome</keyword>
<evidence type="ECO:0000313" key="1">
    <source>
        <dbReference type="EMBL" id="MBO1321083.1"/>
    </source>
</evidence>
<dbReference type="Proteomes" id="UP000664417">
    <property type="component" value="Unassembled WGS sequence"/>
</dbReference>
<evidence type="ECO:0000313" key="2">
    <source>
        <dbReference type="Proteomes" id="UP000664417"/>
    </source>
</evidence>